<evidence type="ECO:0000256" key="3">
    <source>
        <dbReference type="ARBA" id="ARBA00012257"/>
    </source>
</evidence>
<feature type="domain" description="Oxo-4-hydroxy-4-carboxy-5-ureidoimidazoline decarboxylase" evidence="7">
    <location>
        <begin position="7"/>
        <end position="163"/>
    </location>
</feature>
<dbReference type="InterPro" id="IPR036778">
    <property type="entry name" value="OHCU_decarboxylase_sf"/>
</dbReference>
<dbReference type="EMBL" id="VTWT01000001">
    <property type="protein sequence ID" value="KAA9345526.1"/>
    <property type="molecule type" value="Genomic_DNA"/>
</dbReference>
<evidence type="ECO:0000313" key="9">
    <source>
        <dbReference type="Proteomes" id="UP000326570"/>
    </source>
</evidence>
<dbReference type="Gene3D" id="1.10.3330.10">
    <property type="entry name" value="Oxo-4-hydroxy-4-carboxy-5-ureidoimidazoline decarboxylase"/>
    <property type="match status" value="1"/>
</dbReference>
<reference evidence="8 9" key="1">
    <citation type="submission" date="2019-09" db="EMBL/GenBank/DDBJ databases">
        <title>Genome sequence of Adhaeribacter sp. M2.</title>
        <authorList>
            <person name="Srinivasan S."/>
        </authorList>
    </citation>
    <scope>NUCLEOTIDE SEQUENCE [LARGE SCALE GENOMIC DNA]</scope>
    <source>
        <strain evidence="8 9">M2</strain>
    </source>
</reference>
<dbReference type="InterPro" id="IPR018020">
    <property type="entry name" value="OHCU_decarboxylase"/>
</dbReference>
<dbReference type="GO" id="GO:0006144">
    <property type="term" value="P:purine nucleobase metabolic process"/>
    <property type="evidence" value="ECO:0007669"/>
    <property type="project" value="UniProtKB-KW"/>
</dbReference>
<evidence type="ECO:0000256" key="1">
    <source>
        <dbReference type="ARBA" id="ARBA00001163"/>
    </source>
</evidence>
<keyword evidence="5" id="KW-0210">Decarboxylase</keyword>
<comment type="pathway">
    <text evidence="2">Purine metabolism; urate degradation; (S)-allantoin from urate: step 3/3.</text>
</comment>
<protein>
    <recommendedName>
        <fullName evidence="3">2-oxo-4-hydroxy-4-carboxy-5-ureidoimidazoline decarboxylase</fullName>
        <ecNumber evidence="3">4.1.1.97</ecNumber>
    </recommendedName>
</protein>
<dbReference type="SUPFAM" id="SSF158694">
    <property type="entry name" value="UraD-Like"/>
    <property type="match status" value="1"/>
</dbReference>
<evidence type="ECO:0000256" key="6">
    <source>
        <dbReference type="ARBA" id="ARBA00023239"/>
    </source>
</evidence>
<dbReference type="AlphaFoldDB" id="A0A5N1J3Q2"/>
<evidence type="ECO:0000256" key="4">
    <source>
        <dbReference type="ARBA" id="ARBA00022631"/>
    </source>
</evidence>
<dbReference type="NCBIfam" id="TIGR03180">
    <property type="entry name" value="UraD_2"/>
    <property type="match status" value="1"/>
</dbReference>
<evidence type="ECO:0000259" key="7">
    <source>
        <dbReference type="Pfam" id="PF09349"/>
    </source>
</evidence>
<accession>A0A5N1J3Q2</accession>
<sequence>MALQDLNALDNQALKEALFMCCGSSKWVERLSVLFPFPKEDQLFNEAEQIWYDLEERDWLEAFSHHPKIGDTNALREKFASTAQWASGEQAGVNHTSEIVLNELAEANHFYEQKFGYIFIICATGKSAEEMLDSLRARLQNPPDLEMKIAMGEQNKITRIRLEKLLAA</sequence>
<dbReference type="Pfam" id="PF09349">
    <property type="entry name" value="OHCU_decarbox"/>
    <property type="match status" value="1"/>
</dbReference>
<dbReference type="RefSeq" id="WP_150901665.1">
    <property type="nucleotide sequence ID" value="NZ_VTWT01000001.1"/>
</dbReference>
<dbReference type="Proteomes" id="UP000326570">
    <property type="component" value="Unassembled WGS sequence"/>
</dbReference>
<keyword evidence="9" id="KW-1185">Reference proteome</keyword>
<evidence type="ECO:0000256" key="2">
    <source>
        <dbReference type="ARBA" id="ARBA00004754"/>
    </source>
</evidence>
<dbReference type="EC" id="4.1.1.97" evidence="3"/>
<comment type="caution">
    <text evidence="8">The sequence shown here is derived from an EMBL/GenBank/DDBJ whole genome shotgun (WGS) entry which is preliminary data.</text>
</comment>
<dbReference type="InterPro" id="IPR017595">
    <property type="entry name" value="OHCU_decarboxylase-2"/>
</dbReference>
<comment type="catalytic activity">
    <reaction evidence="1">
        <text>5-hydroxy-2-oxo-4-ureido-2,5-dihydro-1H-imidazole-5-carboxylate + H(+) = (S)-allantoin + CO2</text>
        <dbReference type="Rhea" id="RHEA:26301"/>
        <dbReference type="ChEBI" id="CHEBI:15378"/>
        <dbReference type="ChEBI" id="CHEBI:15678"/>
        <dbReference type="ChEBI" id="CHEBI:16526"/>
        <dbReference type="ChEBI" id="CHEBI:58639"/>
        <dbReference type="EC" id="4.1.1.97"/>
    </reaction>
</comment>
<evidence type="ECO:0000313" key="8">
    <source>
        <dbReference type="EMBL" id="KAA9345526.1"/>
    </source>
</evidence>
<dbReference type="PANTHER" id="PTHR43466">
    <property type="entry name" value="2-OXO-4-HYDROXY-4-CARBOXY-5-UREIDOIMIDAZOLINE DECARBOXYLASE-RELATED"/>
    <property type="match status" value="1"/>
</dbReference>
<keyword evidence="4" id="KW-0659">Purine metabolism</keyword>
<dbReference type="GO" id="GO:0051997">
    <property type="term" value="F:2-oxo-4-hydroxy-4-carboxy-5-ureidoimidazoline decarboxylase activity"/>
    <property type="evidence" value="ECO:0007669"/>
    <property type="project" value="UniProtKB-EC"/>
</dbReference>
<dbReference type="NCBIfam" id="NF010372">
    <property type="entry name" value="PRK13798.1"/>
    <property type="match status" value="1"/>
</dbReference>
<evidence type="ECO:0000256" key="5">
    <source>
        <dbReference type="ARBA" id="ARBA00022793"/>
    </source>
</evidence>
<gene>
    <name evidence="8" type="primary">uraD</name>
    <name evidence="8" type="ORF">F0P94_00090</name>
</gene>
<name>A0A5N1J3Q2_9BACT</name>
<proteinExistence type="predicted"/>
<dbReference type="PANTHER" id="PTHR43466:SF1">
    <property type="entry name" value="2-OXO-4-HYDROXY-4-CARBOXY-5-UREIDOIMIDAZOLINE DECARBOXYLASE-RELATED"/>
    <property type="match status" value="1"/>
</dbReference>
<keyword evidence="6 8" id="KW-0456">Lyase</keyword>
<dbReference type="GO" id="GO:0019628">
    <property type="term" value="P:urate catabolic process"/>
    <property type="evidence" value="ECO:0007669"/>
    <property type="project" value="TreeGrafter"/>
</dbReference>
<organism evidence="8 9">
    <name type="scientific">Adhaeribacter soli</name>
    <dbReference type="NCBI Taxonomy" id="2607655"/>
    <lineage>
        <taxon>Bacteria</taxon>
        <taxon>Pseudomonadati</taxon>
        <taxon>Bacteroidota</taxon>
        <taxon>Cytophagia</taxon>
        <taxon>Cytophagales</taxon>
        <taxon>Hymenobacteraceae</taxon>
        <taxon>Adhaeribacter</taxon>
    </lineage>
</organism>